<feature type="domain" description="DUF58" evidence="1">
    <location>
        <begin position="52"/>
        <end position="246"/>
    </location>
</feature>
<reference evidence="2 3" key="1">
    <citation type="submission" date="2019-07" db="EMBL/GenBank/DDBJ databases">
        <title>Whole genome shotgun sequence of Brevifollis gellanilyticus NBRC 108608.</title>
        <authorList>
            <person name="Hosoyama A."/>
            <person name="Uohara A."/>
            <person name="Ohji S."/>
            <person name="Ichikawa N."/>
        </authorList>
    </citation>
    <scope>NUCLEOTIDE SEQUENCE [LARGE SCALE GENOMIC DNA]</scope>
    <source>
        <strain evidence="2 3">NBRC 108608</strain>
    </source>
</reference>
<keyword evidence="3" id="KW-1185">Reference proteome</keyword>
<dbReference type="PANTHER" id="PTHR33608:SF12">
    <property type="entry name" value="DUF58 DOMAIN-CONTAINING PROTEIN"/>
    <property type="match status" value="1"/>
</dbReference>
<name>A0A512M8Y8_9BACT</name>
<dbReference type="EMBL" id="BKAG01000015">
    <property type="protein sequence ID" value="GEP43200.1"/>
    <property type="molecule type" value="Genomic_DNA"/>
</dbReference>
<dbReference type="InterPro" id="IPR002881">
    <property type="entry name" value="DUF58"/>
</dbReference>
<organism evidence="2 3">
    <name type="scientific">Brevifollis gellanilyticus</name>
    <dbReference type="NCBI Taxonomy" id="748831"/>
    <lineage>
        <taxon>Bacteria</taxon>
        <taxon>Pseudomonadati</taxon>
        <taxon>Verrucomicrobiota</taxon>
        <taxon>Verrucomicrobiia</taxon>
        <taxon>Verrucomicrobiales</taxon>
        <taxon>Verrucomicrobiaceae</taxon>
    </lineage>
</organism>
<accession>A0A512M8Y8</accession>
<protein>
    <recommendedName>
        <fullName evidence="1">DUF58 domain-containing protein</fullName>
    </recommendedName>
</protein>
<evidence type="ECO:0000313" key="2">
    <source>
        <dbReference type="EMBL" id="GEP43200.1"/>
    </source>
</evidence>
<dbReference type="OrthoDB" id="9778037at2"/>
<gene>
    <name evidence="2" type="ORF">BGE01nite_24910</name>
</gene>
<evidence type="ECO:0000259" key="1">
    <source>
        <dbReference type="Pfam" id="PF01882"/>
    </source>
</evidence>
<evidence type="ECO:0000313" key="3">
    <source>
        <dbReference type="Proteomes" id="UP000321577"/>
    </source>
</evidence>
<dbReference type="AlphaFoldDB" id="A0A512M8Y8"/>
<proteinExistence type="predicted"/>
<dbReference type="Pfam" id="PF01882">
    <property type="entry name" value="DUF58"/>
    <property type="match status" value="1"/>
</dbReference>
<dbReference type="RefSeq" id="WP_146850775.1">
    <property type="nucleotide sequence ID" value="NZ_BKAG01000015.1"/>
</dbReference>
<comment type="caution">
    <text evidence="2">The sequence shown here is derived from an EMBL/GenBank/DDBJ whole genome shotgun (WGS) entry which is preliminary data.</text>
</comment>
<dbReference type="PANTHER" id="PTHR33608">
    <property type="entry name" value="BLL2464 PROTEIN"/>
    <property type="match status" value="1"/>
</dbReference>
<sequence>MRDSPDQLRSIQAHARGWARVLKLPFRQQRWRGQTGEFAGTGTGSSLDFQDHRAYMPGDDPRQINWQAYARTGSYTMKLYREEVRPLVDIILDASESMFAYPIKEQRSLELLTYIVEASLQTGATVRAFAMRGASHIMLEVDALVSGRWTQELAKLPATSAGDAPALSRLPLRAGAMRVLISDLLFPAEPEPTLAPLSARNGRGLVFAPFTQQESAPSWEGNYEFIDAETQQPHEHRVESDVLQRYLHAYSRHFDLWKNAAAKHGIALARVSAEADFLTALRTEGIITNAVEAA</sequence>
<dbReference type="Proteomes" id="UP000321577">
    <property type="component" value="Unassembled WGS sequence"/>
</dbReference>